<sequence>MITKENDQLLNHKGALFKVHIPNSLRKLINSIRHGESGHRIGSAAWIEDIVPMNQLIRDESSVSKGILNLIAEYQGLNNKLWSTSTWVVHNLKGLATGRKHCSFNDRFNLHSPTQIPICVSSPQSTFTLPHII</sequence>
<organism evidence="1">
    <name type="scientific">Cucumis melo</name>
    <name type="common">Muskmelon</name>
    <dbReference type="NCBI Taxonomy" id="3656"/>
    <lineage>
        <taxon>Eukaryota</taxon>
        <taxon>Viridiplantae</taxon>
        <taxon>Streptophyta</taxon>
        <taxon>Embryophyta</taxon>
        <taxon>Tracheophyta</taxon>
        <taxon>Spermatophyta</taxon>
        <taxon>Magnoliopsida</taxon>
        <taxon>eudicotyledons</taxon>
        <taxon>Gunneridae</taxon>
        <taxon>Pentapetalae</taxon>
        <taxon>rosids</taxon>
        <taxon>fabids</taxon>
        <taxon>Cucurbitales</taxon>
        <taxon>Cucurbitaceae</taxon>
        <taxon>Benincaseae</taxon>
        <taxon>Cucumis</taxon>
    </lineage>
</organism>
<proteinExistence type="predicted"/>
<evidence type="ECO:0000313" key="1">
    <source>
        <dbReference type="EnsemblPlants" id="MELO3C030281.2.1"/>
    </source>
</evidence>
<accession>A0A9I9E8L7</accession>
<protein>
    <submittedName>
        <fullName evidence="1">Uncharacterized protein</fullName>
    </submittedName>
</protein>
<dbReference type="Gramene" id="MELO3C030281.2.1">
    <property type="protein sequence ID" value="MELO3C030281.2.1"/>
    <property type="gene ID" value="MELO3C030281.2"/>
</dbReference>
<dbReference type="EnsemblPlants" id="MELO3C030281.2.1">
    <property type="protein sequence ID" value="MELO3C030281.2.1"/>
    <property type="gene ID" value="MELO3C030281.2"/>
</dbReference>
<dbReference type="AlphaFoldDB" id="A0A9I9E8L7"/>
<reference evidence="1" key="1">
    <citation type="submission" date="2023-03" db="UniProtKB">
        <authorList>
            <consortium name="EnsemblPlants"/>
        </authorList>
    </citation>
    <scope>IDENTIFICATION</scope>
</reference>
<name>A0A9I9E8L7_CUCME</name>